<evidence type="ECO:0000313" key="2">
    <source>
        <dbReference type="EMBL" id="KAA9394722.1"/>
    </source>
</evidence>
<organism evidence="2 3">
    <name type="scientific">Kocuria coralli</name>
    <dbReference type="NCBI Taxonomy" id="1461025"/>
    <lineage>
        <taxon>Bacteria</taxon>
        <taxon>Bacillati</taxon>
        <taxon>Actinomycetota</taxon>
        <taxon>Actinomycetes</taxon>
        <taxon>Micrococcales</taxon>
        <taxon>Micrococcaceae</taxon>
        <taxon>Kocuria</taxon>
    </lineage>
</organism>
<gene>
    <name evidence="2" type="ORF">FCK90_06025</name>
</gene>
<evidence type="ECO:0000256" key="1">
    <source>
        <dbReference type="SAM" id="MobiDB-lite"/>
    </source>
</evidence>
<comment type="caution">
    <text evidence="2">The sequence shown here is derived from an EMBL/GenBank/DDBJ whole genome shotgun (WGS) entry which is preliminary data.</text>
</comment>
<dbReference type="Pfam" id="PF11662">
    <property type="entry name" value="DUF3263"/>
    <property type="match status" value="1"/>
</dbReference>
<dbReference type="AlphaFoldDB" id="A0A5J5KYV0"/>
<accession>A0A5J5KYV0</accession>
<dbReference type="OrthoDB" id="3268863at2"/>
<protein>
    <submittedName>
        <fullName evidence="2">DUF3263 domain-containing protein</fullName>
    </submittedName>
</protein>
<keyword evidence="3" id="KW-1185">Reference proteome</keyword>
<evidence type="ECO:0000313" key="3">
    <source>
        <dbReference type="Proteomes" id="UP000325957"/>
    </source>
</evidence>
<name>A0A5J5KYV0_9MICC</name>
<dbReference type="InterPro" id="IPR021678">
    <property type="entry name" value="DUF3263"/>
</dbReference>
<feature type="region of interest" description="Disordered" evidence="1">
    <location>
        <begin position="1"/>
        <end position="32"/>
    </location>
</feature>
<proteinExistence type="predicted"/>
<dbReference type="Proteomes" id="UP000325957">
    <property type="component" value="Unassembled WGS sequence"/>
</dbReference>
<dbReference type="RefSeq" id="WP_158033393.1">
    <property type="nucleotide sequence ID" value="NZ_ML708614.1"/>
</dbReference>
<sequence>MTEQRGEPEAEGELVEGAEDRPGAEASPGLDDMERAILDMESRRFKYQGAKERTIRSELDIPVTAYYQRLNVLIDTPAACEAAPALMRRLREQRDVVSG</sequence>
<dbReference type="EMBL" id="SZWF01000005">
    <property type="protein sequence ID" value="KAA9394722.1"/>
    <property type="molecule type" value="Genomic_DNA"/>
</dbReference>
<reference evidence="2 3" key="1">
    <citation type="submission" date="2019-05" db="EMBL/GenBank/DDBJ databases">
        <title>Kocuria coralli sp. nov., a novel actinobacterium isolated from coral reef seawater.</title>
        <authorList>
            <person name="Li J."/>
        </authorList>
    </citation>
    <scope>NUCLEOTIDE SEQUENCE [LARGE SCALE GENOMIC DNA]</scope>
    <source>
        <strain evidence="2 3">SCSIO 13007</strain>
    </source>
</reference>